<evidence type="ECO:0000313" key="1">
    <source>
        <dbReference type="EMBL" id="GAA0272847.1"/>
    </source>
</evidence>
<evidence type="ECO:0000313" key="2">
    <source>
        <dbReference type="Proteomes" id="UP001501867"/>
    </source>
</evidence>
<reference evidence="1 2" key="1">
    <citation type="journal article" date="2019" name="Int. J. Syst. Evol. Microbiol.">
        <title>The Global Catalogue of Microorganisms (GCM) 10K type strain sequencing project: providing services to taxonomists for standard genome sequencing and annotation.</title>
        <authorList>
            <consortium name="The Broad Institute Genomics Platform"/>
            <consortium name="The Broad Institute Genome Sequencing Center for Infectious Disease"/>
            <person name="Wu L."/>
            <person name="Ma J."/>
        </authorList>
    </citation>
    <scope>NUCLEOTIDE SEQUENCE [LARGE SCALE GENOMIC DNA]</scope>
    <source>
        <strain evidence="1 2">JCM 4505</strain>
    </source>
</reference>
<keyword evidence="2" id="KW-1185">Reference proteome</keyword>
<accession>A0ABN0V371</accession>
<dbReference type="Proteomes" id="UP001501867">
    <property type="component" value="Unassembled WGS sequence"/>
</dbReference>
<dbReference type="EMBL" id="BAAABV010000006">
    <property type="protein sequence ID" value="GAA0272847.1"/>
    <property type="molecule type" value="Genomic_DNA"/>
</dbReference>
<name>A0ABN0V371_9ACTN</name>
<proteinExistence type="predicted"/>
<comment type="caution">
    <text evidence="1">The sequence shown here is derived from an EMBL/GenBank/DDBJ whole genome shotgun (WGS) entry which is preliminary data.</text>
</comment>
<sequence>MRVAWQHEAAQLRDAAIFIGLPNPALWSGPPVRESAIPAWMEEVKFFSAIEIDSVLTVHSRSGNAFELYGKGRSFLNPVRLARYVPYTVDAETVEENPQALAAARTAWREYVDGIAQRIGAPLQVTEDDADIPEAIWRPGGEEGPHLRLWVNPSYGLAPDNPLFTRIPGRALVRLDAHAPQDLPGVTPRPASGVNDVPDDVPAWYQEHAVEQARLEYEAADDDDLLNDRLRHVVGSAIEAGTSIHGHLGALAATPVAESGPDTGSLLWQHTFEHPDAPQGRLPAQHMAHVISVISNHDAKGSTRTPESVEPGLTLRYYDLFDPRMQNALAVTGREACALWKSVRTSYEASVTGATFLVMPQDVLDRMRSAALGTD</sequence>
<gene>
    <name evidence="1" type="ORF">GCM10010302_08060</name>
</gene>
<dbReference type="RefSeq" id="WP_344152415.1">
    <property type="nucleotide sequence ID" value="NZ_BAAABV010000006.1"/>
</dbReference>
<organism evidence="1 2">
    <name type="scientific">Streptomyces polychromogenes</name>
    <dbReference type="NCBI Taxonomy" id="67342"/>
    <lineage>
        <taxon>Bacteria</taxon>
        <taxon>Bacillati</taxon>
        <taxon>Actinomycetota</taxon>
        <taxon>Actinomycetes</taxon>
        <taxon>Kitasatosporales</taxon>
        <taxon>Streptomycetaceae</taxon>
        <taxon>Streptomyces</taxon>
    </lineage>
</organism>
<protein>
    <submittedName>
        <fullName evidence="1">Uncharacterized protein</fullName>
    </submittedName>
</protein>